<evidence type="ECO:0000256" key="3">
    <source>
        <dbReference type="SAM" id="MobiDB-lite"/>
    </source>
</evidence>
<feature type="region of interest" description="Disordered" evidence="3">
    <location>
        <begin position="55"/>
        <end position="77"/>
    </location>
</feature>
<feature type="compositionally biased region" description="Polar residues" evidence="3">
    <location>
        <begin position="55"/>
        <end position="71"/>
    </location>
</feature>
<keyword evidence="4" id="KW-0732">Signal</keyword>
<accession>A0AAW2PJ13</accession>
<dbReference type="InterPro" id="IPR002885">
    <property type="entry name" value="PPR_rpt"/>
</dbReference>
<name>A0AAW2PJ13_SESRA</name>
<dbReference type="PROSITE" id="PS51375">
    <property type="entry name" value="PPR"/>
    <property type="match status" value="1"/>
</dbReference>
<dbReference type="InterPro" id="IPR011990">
    <property type="entry name" value="TPR-like_helical_dom_sf"/>
</dbReference>
<feature type="repeat" description="PPR" evidence="2">
    <location>
        <begin position="5"/>
        <end position="39"/>
    </location>
</feature>
<reference evidence="5" key="1">
    <citation type="submission" date="2020-06" db="EMBL/GenBank/DDBJ databases">
        <authorList>
            <person name="Li T."/>
            <person name="Hu X."/>
            <person name="Zhang T."/>
            <person name="Song X."/>
            <person name="Zhang H."/>
            <person name="Dai N."/>
            <person name="Sheng W."/>
            <person name="Hou X."/>
            <person name="Wei L."/>
        </authorList>
    </citation>
    <scope>NUCLEOTIDE SEQUENCE</scope>
    <source>
        <strain evidence="5">G02</strain>
        <tissue evidence="5">Leaf</tissue>
    </source>
</reference>
<evidence type="ECO:0000256" key="4">
    <source>
        <dbReference type="SAM" id="SignalP"/>
    </source>
</evidence>
<dbReference type="Pfam" id="PF13041">
    <property type="entry name" value="PPR_2"/>
    <property type="match status" value="1"/>
</dbReference>
<evidence type="ECO:0000313" key="5">
    <source>
        <dbReference type="EMBL" id="KAL0355709.1"/>
    </source>
</evidence>
<feature type="signal peptide" evidence="4">
    <location>
        <begin position="1"/>
        <end position="25"/>
    </location>
</feature>
<dbReference type="Gene3D" id="1.25.40.10">
    <property type="entry name" value="Tetratricopeptide repeat domain"/>
    <property type="match status" value="1"/>
</dbReference>
<dbReference type="EMBL" id="JACGWJ010000017">
    <property type="protein sequence ID" value="KAL0355709.1"/>
    <property type="molecule type" value="Genomic_DNA"/>
</dbReference>
<dbReference type="AlphaFoldDB" id="A0AAW2PJ13"/>
<protein>
    <submittedName>
        <fullName evidence="5">Pentatricopeptide repeat-containing protein, chloroplastic</fullName>
    </submittedName>
</protein>
<dbReference type="NCBIfam" id="TIGR00756">
    <property type="entry name" value="PPR"/>
    <property type="match status" value="1"/>
</dbReference>
<sequence length="77" mass="8332">MPMRNVVSWIAIISVFVEKGDLASALQVLKDMRKTGEEINIFTVSSVLAACANPSKIQPSPDGQSARTATRLTKRAD</sequence>
<organism evidence="5">
    <name type="scientific">Sesamum radiatum</name>
    <name type="common">Black benniseed</name>
    <dbReference type="NCBI Taxonomy" id="300843"/>
    <lineage>
        <taxon>Eukaryota</taxon>
        <taxon>Viridiplantae</taxon>
        <taxon>Streptophyta</taxon>
        <taxon>Embryophyta</taxon>
        <taxon>Tracheophyta</taxon>
        <taxon>Spermatophyta</taxon>
        <taxon>Magnoliopsida</taxon>
        <taxon>eudicotyledons</taxon>
        <taxon>Gunneridae</taxon>
        <taxon>Pentapetalae</taxon>
        <taxon>asterids</taxon>
        <taxon>lamiids</taxon>
        <taxon>Lamiales</taxon>
        <taxon>Pedaliaceae</taxon>
        <taxon>Sesamum</taxon>
    </lineage>
</organism>
<evidence type="ECO:0000256" key="1">
    <source>
        <dbReference type="ARBA" id="ARBA00022737"/>
    </source>
</evidence>
<keyword evidence="1" id="KW-0677">Repeat</keyword>
<proteinExistence type="predicted"/>
<evidence type="ECO:0000256" key="2">
    <source>
        <dbReference type="PROSITE-ProRule" id="PRU00708"/>
    </source>
</evidence>
<reference evidence="5" key="2">
    <citation type="journal article" date="2024" name="Plant">
        <title>Genomic evolution and insights into agronomic trait innovations of Sesamum species.</title>
        <authorList>
            <person name="Miao H."/>
            <person name="Wang L."/>
            <person name="Qu L."/>
            <person name="Liu H."/>
            <person name="Sun Y."/>
            <person name="Le M."/>
            <person name="Wang Q."/>
            <person name="Wei S."/>
            <person name="Zheng Y."/>
            <person name="Lin W."/>
            <person name="Duan Y."/>
            <person name="Cao H."/>
            <person name="Xiong S."/>
            <person name="Wang X."/>
            <person name="Wei L."/>
            <person name="Li C."/>
            <person name="Ma Q."/>
            <person name="Ju M."/>
            <person name="Zhao R."/>
            <person name="Li G."/>
            <person name="Mu C."/>
            <person name="Tian Q."/>
            <person name="Mei H."/>
            <person name="Zhang T."/>
            <person name="Gao T."/>
            <person name="Zhang H."/>
        </authorList>
    </citation>
    <scope>NUCLEOTIDE SEQUENCE</scope>
    <source>
        <tissue evidence="5">Leaf</tissue>
    </source>
</reference>
<gene>
    <name evidence="5" type="ORF">Sradi_4017800</name>
</gene>
<comment type="caution">
    <text evidence="5">The sequence shown here is derived from an EMBL/GenBank/DDBJ whole genome shotgun (WGS) entry which is preliminary data.</text>
</comment>
<feature type="chain" id="PRO_5043475469" evidence="4">
    <location>
        <begin position="26"/>
        <end position="77"/>
    </location>
</feature>